<dbReference type="OrthoDB" id="2986625at2759"/>
<gene>
    <name evidence="1" type="ORF">P691DRAFT_713666</name>
</gene>
<dbReference type="AlphaFoldDB" id="A0A9P6BZ32"/>
<keyword evidence="2" id="KW-1185">Reference proteome</keyword>
<dbReference type="InterPro" id="IPR032675">
    <property type="entry name" value="LRR_dom_sf"/>
</dbReference>
<dbReference type="EMBL" id="MU151514">
    <property type="protein sequence ID" value="KAF9443140.1"/>
    <property type="molecule type" value="Genomic_DNA"/>
</dbReference>
<name>A0A9P6BZ32_9AGAR</name>
<organism evidence="1 2">
    <name type="scientific">Macrolepiota fuliginosa MF-IS2</name>
    <dbReference type="NCBI Taxonomy" id="1400762"/>
    <lineage>
        <taxon>Eukaryota</taxon>
        <taxon>Fungi</taxon>
        <taxon>Dikarya</taxon>
        <taxon>Basidiomycota</taxon>
        <taxon>Agaricomycotina</taxon>
        <taxon>Agaricomycetes</taxon>
        <taxon>Agaricomycetidae</taxon>
        <taxon>Agaricales</taxon>
        <taxon>Agaricineae</taxon>
        <taxon>Agaricaceae</taxon>
        <taxon>Macrolepiota</taxon>
    </lineage>
</organism>
<sequence length="474" mass="53177">MMFETMVVYGSSGGLSNDPIQWLAARDGLKTSGEDCTRLVHMLDTLYTKQLPIASRRARHLNIFVSDLFRLHNSTVQSTGQELARRDLQDAVQRLLLTLPSIIRNLGNLGETTLYISSYEPEDFIQNISKALLALPQLETVNVNILDQKAVRILQIAESQRLKSMKISWPMGEPYPMSPPRTAQPSIYTELPGIGIRATNLKRLEICAKHRLSIGSGLHRFNPLPQLEELVLENVPVSLDGEAVKAMTQLQSLRLGGFDCLNCDPHAAVWASLKLAGRKLRVVGVDVVGQALVDYLDSYEGLETLVLKLRTNANDYCVNDFCARGLRHHKKSLKFLHIDLDPHSDFRITWFFEYWSKWIPTFSNLSVLKATTSMNLHSEFDSRLFIDEMAEIVTRMPTLSKITIRHIHEGDSKITETVLTPLLTEGGSSTVPSRPLAVAPSCLLVMQDFESLFRITLDRGQGLYGTLKFVSCGK</sequence>
<reference evidence="1" key="1">
    <citation type="submission" date="2020-11" db="EMBL/GenBank/DDBJ databases">
        <authorList>
            <consortium name="DOE Joint Genome Institute"/>
            <person name="Ahrendt S."/>
            <person name="Riley R."/>
            <person name="Andreopoulos W."/>
            <person name="Labutti K."/>
            <person name="Pangilinan J."/>
            <person name="Ruiz-Duenas F.J."/>
            <person name="Barrasa J.M."/>
            <person name="Sanchez-Garcia M."/>
            <person name="Camarero S."/>
            <person name="Miyauchi S."/>
            <person name="Serrano A."/>
            <person name="Linde D."/>
            <person name="Babiker R."/>
            <person name="Drula E."/>
            <person name="Ayuso-Fernandez I."/>
            <person name="Pacheco R."/>
            <person name="Padilla G."/>
            <person name="Ferreira P."/>
            <person name="Barriuso J."/>
            <person name="Kellner H."/>
            <person name="Castanera R."/>
            <person name="Alfaro M."/>
            <person name="Ramirez L."/>
            <person name="Pisabarro A.G."/>
            <person name="Kuo A."/>
            <person name="Tritt A."/>
            <person name="Lipzen A."/>
            <person name="He G."/>
            <person name="Yan M."/>
            <person name="Ng V."/>
            <person name="Cullen D."/>
            <person name="Martin F."/>
            <person name="Rosso M.-N."/>
            <person name="Henrissat B."/>
            <person name="Hibbett D."/>
            <person name="Martinez A.T."/>
            <person name="Grigoriev I.V."/>
        </authorList>
    </citation>
    <scope>NUCLEOTIDE SEQUENCE</scope>
    <source>
        <strain evidence="1">MF-IS2</strain>
    </source>
</reference>
<evidence type="ECO:0008006" key="3">
    <source>
        <dbReference type="Google" id="ProtNLM"/>
    </source>
</evidence>
<proteinExistence type="predicted"/>
<evidence type="ECO:0000313" key="1">
    <source>
        <dbReference type="EMBL" id="KAF9443140.1"/>
    </source>
</evidence>
<comment type="caution">
    <text evidence="1">The sequence shown here is derived from an EMBL/GenBank/DDBJ whole genome shotgun (WGS) entry which is preliminary data.</text>
</comment>
<evidence type="ECO:0000313" key="2">
    <source>
        <dbReference type="Proteomes" id="UP000807342"/>
    </source>
</evidence>
<accession>A0A9P6BZ32</accession>
<dbReference type="Gene3D" id="3.80.10.10">
    <property type="entry name" value="Ribonuclease Inhibitor"/>
    <property type="match status" value="1"/>
</dbReference>
<protein>
    <recommendedName>
        <fullName evidence="3">F-box domain-containing protein</fullName>
    </recommendedName>
</protein>
<dbReference type="SUPFAM" id="SSF52047">
    <property type="entry name" value="RNI-like"/>
    <property type="match status" value="1"/>
</dbReference>
<dbReference type="Proteomes" id="UP000807342">
    <property type="component" value="Unassembled WGS sequence"/>
</dbReference>